<dbReference type="NCBIfam" id="TIGR01774">
    <property type="entry name" value="PFL2-3"/>
    <property type="match status" value="1"/>
</dbReference>
<evidence type="ECO:0000256" key="3">
    <source>
        <dbReference type="PROSITE-ProRule" id="PRU00493"/>
    </source>
</evidence>
<dbReference type="PANTHER" id="PTHR43641">
    <property type="entry name" value="FORMATE ACETYLTRANSFERASE 3-RELATED"/>
    <property type="match status" value="1"/>
</dbReference>
<keyword evidence="2 6" id="KW-0456">Lyase</keyword>
<comment type="caution">
    <text evidence="6">The sequence shown here is derived from an EMBL/GenBank/DDBJ whole genome shotgun (WGS) entry which is preliminary data.</text>
</comment>
<dbReference type="AlphaFoldDB" id="A0A0L6U187"/>
<gene>
    <name evidence="6" type="ORF">AKG39_07130</name>
</gene>
<dbReference type="PROSITE" id="PS51149">
    <property type="entry name" value="GLY_RADICAL_2"/>
    <property type="match status" value="1"/>
</dbReference>
<proteinExistence type="predicted"/>
<dbReference type="OrthoDB" id="9803969at2"/>
<reference evidence="7" key="1">
    <citation type="submission" date="2015-07" db="EMBL/GenBank/DDBJ databases">
        <title>Draft genome sequence of Acetobacterium bakii DSM 8293, a potential psychrophilic chemical producer through syngas fermentation.</title>
        <authorList>
            <person name="Song Y."/>
            <person name="Hwang S."/>
            <person name="Cho B.-K."/>
        </authorList>
    </citation>
    <scope>NUCLEOTIDE SEQUENCE [LARGE SCALE GENOMIC DNA]</scope>
    <source>
        <strain evidence="7">DSM 8239</strain>
    </source>
</reference>
<evidence type="ECO:0000313" key="6">
    <source>
        <dbReference type="EMBL" id="KNZ42281.1"/>
    </source>
</evidence>
<dbReference type="InterPro" id="IPR004184">
    <property type="entry name" value="PFL_dom"/>
</dbReference>
<protein>
    <submittedName>
        <fullName evidence="6">Pyruvate formate-lyase</fullName>
    </submittedName>
</protein>
<dbReference type="InterPro" id="IPR010098">
    <property type="entry name" value="PFL2/GDeHydtase_fam"/>
</dbReference>
<dbReference type="STRING" id="52689.AKG39_07130"/>
<feature type="domain" description="Glycine radical" evidence="4">
    <location>
        <begin position="666"/>
        <end position="786"/>
    </location>
</feature>
<evidence type="ECO:0000256" key="1">
    <source>
        <dbReference type="ARBA" id="ARBA00022818"/>
    </source>
</evidence>
<dbReference type="PROSITE" id="PS51554">
    <property type="entry name" value="PFL"/>
    <property type="match status" value="1"/>
</dbReference>
<keyword evidence="1 3" id="KW-0556">Organic radical</keyword>
<organism evidence="6 7">
    <name type="scientific">Acetobacterium bakii</name>
    <dbReference type="NCBI Taxonomy" id="52689"/>
    <lineage>
        <taxon>Bacteria</taxon>
        <taxon>Bacillati</taxon>
        <taxon>Bacillota</taxon>
        <taxon>Clostridia</taxon>
        <taxon>Eubacteriales</taxon>
        <taxon>Eubacteriaceae</taxon>
        <taxon>Acetobacterium</taxon>
    </lineage>
</organism>
<dbReference type="GO" id="GO:0005829">
    <property type="term" value="C:cytosol"/>
    <property type="evidence" value="ECO:0007669"/>
    <property type="project" value="TreeGrafter"/>
</dbReference>
<dbReference type="PROSITE" id="PS00850">
    <property type="entry name" value="GLY_RADICAL_1"/>
    <property type="match status" value="1"/>
</dbReference>
<dbReference type="SUPFAM" id="SSF51998">
    <property type="entry name" value="PFL-like glycyl radical enzymes"/>
    <property type="match status" value="1"/>
</dbReference>
<evidence type="ECO:0000259" key="5">
    <source>
        <dbReference type="PROSITE" id="PS51554"/>
    </source>
</evidence>
<evidence type="ECO:0000313" key="7">
    <source>
        <dbReference type="Proteomes" id="UP000036873"/>
    </source>
</evidence>
<dbReference type="PATRIC" id="fig|52689.4.peg.536"/>
<dbReference type="InterPro" id="IPR001150">
    <property type="entry name" value="Gly_radical"/>
</dbReference>
<keyword evidence="7" id="KW-1185">Reference proteome</keyword>
<dbReference type="GO" id="GO:0016829">
    <property type="term" value="F:lyase activity"/>
    <property type="evidence" value="ECO:0007669"/>
    <property type="project" value="UniProtKB-KW"/>
</dbReference>
<feature type="domain" description="PFL" evidence="5">
    <location>
        <begin position="6"/>
        <end position="659"/>
    </location>
</feature>
<name>A0A0L6U187_9FIRM</name>
<accession>A0A0L6U187</accession>
<dbReference type="Pfam" id="PF02901">
    <property type="entry name" value="PFL-like"/>
    <property type="match status" value="1"/>
</dbReference>
<dbReference type="Proteomes" id="UP000036873">
    <property type="component" value="Unassembled WGS sequence"/>
</dbReference>
<dbReference type="CDD" id="cd01677">
    <property type="entry name" value="PFL2_DhaB_BssA"/>
    <property type="match status" value="1"/>
</dbReference>
<keyword evidence="6" id="KW-0670">Pyruvate</keyword>
<dbReference type="EMBL" id="LGYO01000016">
    <property type="protein sequence ID" value="KNZ42281.1"/>
    <property type="molecule type" value="Genomic_DNA"/>
</dbReference>
<sequence>MAAVNPRIKKLIDSIYSVTPEIESQRAVLITQSYKETEALPMIIRRAKALEKILNEMTIVIRDEELIVGNLTAKPRGTQIFPEFSNKWLISEFDTVAKRKGDVFLISDQTKEDLGEAFKYWDGRTVNELAEQYMFPETREAIAAGIFTVGNYFFNGVGHIGVDYAKVMAVGFKGIIAEAEAEIANADTTLPEYIKKKHFLDAVIISANAAINYAHRFAAQARELSSQEKDPRRQNELLEIAKMCETVPENPANSFYEALQSFWFVQAITQIESNGHSISPMRFDQYMYPYYKQDVSKGNITDEKAQELLDCLWVKFNDINKIRDEGSTKAFGGYPMFQNLIIGGQTPDGLDATNELSFMSLIATAHTKLPQPSLSFRVWNKTPEELLLKACEISQLGLGMPAFYSDEVVIPSLVSRGVTLSDARDYGVIGCVEPQKGGKTEGWHDAAFFNIAKVLEITLNNGMADGQQMGPETGTFESFKTFDDLMEAYKQQMVHFVSLLINADNSVDLAHGERAPLPFLASMVDDCISKGKSLQEGGAHYNFTGPQGVGVANVGDSLAAIKELVYDKNAITAKDLKKALDENFVGMEDMRQMLLNRAPKFGNDIDAVDNLAREGALIYCREVEKYTNPRGGQFQPGLYPVSANVPMGAGTGASADGRLAGTALADGVSPVSGRDLAGPTAAVNSVSKLDHFIASNGTLLNQKFHPSAIAGEAGLHNLSSLVRGFFDQKGMHVQFNVVDRAKLIDAQKNPEKYQSLVVRVAGYSAHFASLDKSIQDDIIERTEHIF</sequence>
<dbReference type="Pfam" id="PF01228">
    <property type="entry name" value="Gly_radical"/>
    <property type="match status" value="1"/>
</dbReference>
<dbReference type="PANTHER" id="PTHR43641:SF2">
    <property type="entry name" value="DEHYDRATASE YBIW-RELATED"/>
    <property type="match status" value="1"/>
</dbReference>
<dbReference type="InterPro" id="IPR051215">
    <property type="entry name" value="GRE"/>
</dbReference>
<feature type="modified residue" description="Glycine radical" evidence="3">
    <location>
        <position position="762"/>
    </location>
</feature>
<dbReference type="RefSeq" id="WP_050739693.1">
    <property type="nucleotide sequence ID" value="NZ_LGYO01000016.1"/>
</dbReference>
<evidence type="ECO:0000259" key="4">
    <source>
        <dbReference type="PROSITE" id="PS51149"/>
    </source>
</evidence>
<evidence type="ECO:0000256" key="2">
    <source>
        <dbReference type="ARBA" id="ARBA00023239"/>
    </source>
</evidence>
<dbReference type="Gene3D" id="3.20.70.20">
    <property type="match status" value="1"/>
</dbReference>
<dbReference type="InterPro" id="IPR019777">
    <property type="entry name" value="Form_AcTrfase_GR_CS"/>
</dbReference>